<dbReference type="GO" id="GO:0006508">
    <property type="term" value="P:proteolysis"/>
    <property type="evidence" value="ECO:0007669"/>
    <property type="project" value="UniProtKB-KW"/>
</dbReference>
<keyword evidence="1" id="KW-0645">Protease</keyword>
<dbReference type="InterPro" id="IPR027268">
    <property type="entry name" value="Peptidase_M4/M1_CTD_sf"/>
</dbReference>
<dbReference type="InParanoid" id="A0A2H3DW59"/>
<reference evidence="3" key="1">
    <citation type="journal article" date="2017" name="Nat. Ecol. Evol.">
        <title>Genome expansion and lineage-specific genetic innovations in the forest pathogenic fungi Armillaria.</title>
        <authorList>
            <person name="Sipos G."/>
            <person name="Prasanna A.N."/>
            <person name="Walter M.C."/>
            <person name="O'Connor E."/>
            <person name="Balint B."/>
            <person name="Krizsan K."/>
            <person name="Kiss B."/>
            <person name="Hess J."/>
            <person name="Varga T."/>
            <person name="Slot J."/>
            <person name="Riley R."/>
            <person name="Boka B."/>
            <person name="Rigling D."/>
            <person name="Barry K."/>
            <person name="Lee J."/>
            <person name="Mihaltcheva S."/>
            <person name="LaButti K."/>
            <person name="Lipzen A."/>
            <person name="Waldron R."/>
            <person name="Moloney N.M."/>
            <person name="Sperisen C."/>
            <person name="Kredics L."/>
            <person name="Vagvoelgyi C."/>
            <person name="Patrignani A."/>
            <person name="Fitzpatrick D."/>
            <person name="Nagy I."/>
            <person name="Doyle S."/>
            <person name="Anderson J.B."/>
            <person name="Grigoriev I.V."/>
            <person name="Gueldener U."/>
            <person name="Muensterkoetter M."/>
            <person name="Nagy L.G."/>
        </authorList>
    </citation>
    <scope>NUCLEOTIDE SEQUENCE [LARGE SCALE GENOMIC DNA]</scope>
    <source>
        <strain evidence="3">Ar21-2</strain>
    </source>
</reference>
<comment type="subcellular location">
    <subcellularLocation>
        <location evidence="1">Secreted</location>
    </subcellularLocation>
</comment>
<organism evidence="2 3">
    <name type="scientific">Armillaria gallica</name>
    <name type="common">Bulbous honey fungus</name>
    <name type="synonym">Armillaria bulbosa</name>
    <dbReference type="NCBI Taxonomy" id="47427"/>
    <lineage>
        <taxon>Eukaryota</taxon>
        <taxon>Fungi</taxon>
        <taxon>Dikarya</taxon>
        <taxon>Basidiomycota</taxon>
        <taxon>Agaricomycotina</taxon>
        <taxon>Agaricomycetes</taxon>
        <taxon>Agaricomycetidae</taxon>
        <taxon>Agaricales</taxon>
        <taxon>Marasmiineae</taxon>
        <taxon>Physalacriaceae</taxon>
        <taxon>Armillaria</taxon>
    </lineage>
</organism>
<comment type="similarity">
    <text evidence="1">Belongs to the peptidase M36 family.</text>
</comment>
<dbReference type="Pfam" id="PF02128">
    <property type="entry name" value="Peptidase_M36"/>
    <property type="match status" value="1"/>
</dbReference>
<dbReference type="GO" id="GO:0004222">
    <property type="term" value="F:metalloendopeptidase activity"/>
    <property type="evidence" value="ECO:0007669"/>
    <property type="project" value="InterPro"/>
</dbReference>
<gene>
    <name evidence="2" type="ORF">ARMGADRAFT_1010996</name>
</gene>
<keyword evidence="1" id="KW-0964">Secreted</keyword>
<evidence type="ECO:0000256" key="1">
    <source>
        <dbReference type="RuleBase" id="RU364017"/>
    </source>
</evidence>
<protein>
    <recommendedName>
        <fullName evidence="1">Extracellular metalloproteinase</fullName>
        <ecNumber evidence="1">3.4.24.-</ecNumber>
    </recommendedName>
    <alternativeName>
        <fullName evidence="1">Fungalysin</fullName>
    </alternativeName>
</protein>
<dbReference type="Proteomes" id="UP000217790">
    <property type="component" value="Unassembled WGS sequence"/>
</dbReference>
<keyword evidence="1" id="KW-0865">Zymogen</keyword>
<keyword evidence="1" id="KW-0862">Zinc</keyword>
<keyword evidence="1" id="KW-0479">Metal-binding</keyword>
<dbReference type="GO" id="GO:0005615">
    <property type="term" value="C:extracellular space"/>
    <property type="evidence" value="ECO:0007669"/>
    <property type="project" value="InterPro"/>
</dbReference>
<accession>A0A2H3DW59</accession>
<name>A0A2H3DW59_ARMGA</name>
<dbReference type="InterPro" id="IPR001842">
    <property type="entry name" value="Peptidase_M36"/>
</dbReference>
<dbReference type="OrthoDB" id="3227768at2759"/>
<evidence type="ECO:0000313" key="3">
    <source>
        <dbReference type="Proteomes" id="UP000217790"/>
    </source>
</evidence>
<keyword evidence="1" id="KW-0378">Hydrolase</keyword>
<dbReference type="EMBL" id="KZ293652">
    <property type="protein sequence ID" value="PBK95068.1"/>
    <property type="molecule type" value="Genomic_DNA"/>
</dbReference>
<comment type="cofactor">
    <cofactor evidence="1">
        <name>Zn(2+)</name>
        <dbReference type="ChEBI" id="CHEBI:29105"/>
    </cofactor>
</comment>
<sequence length="86" mass="9374">MDVPLCKEGDTVWLHLFLDVLSRLSCISSVPSAQDAWIQAHQNRYKGANVYPFASCGLGANAANYMNDTSILSGCRIPSPHIAYCV</sequence>
<evidence type="ECO:0000313" key="2">
    <source>
        <dbReference type="EMBL" id="PBK95068.1"/>
    </source>
</evidence>
<proteinExistence type="inferred from homology"/>
<keyword evidence="1" id="KW-0482">Metalloprotease</keyword>
<dbReference type="EC" id="3.4.24.-" evidence="1"/>
<dbReference type="GO" id="GO:0008270">
    <property type="term" value="F:zinc ion binding"/>
    <property type="evidence" value="ECO:0007669"/>
    <property type="project" value="InterPro"/>
</dbReference>
<keyword evidence="3" id="KW-1185">Reference proteome</keyword>
<dbReference type="Gene3D" id="1.10.390.10">
    <property type="entry name" value="Neutral Protease Domain 2"/>
    <property type="match status" value="1"/>
</dbReference>
<dbReference type="AlphaFoldDB" id="A0A2H3DW59"/>